<dbReference type="Proteomes" id="UP000231019">
    <property type="component" value="Unassembled WGS sequence"/>
</dbReference>
<dbReference type="EMBL" id="PFFQ01000012">
    <property type="protein sequence ID" value="PIW18458.1"/>
    <property type="molecule type" value="Genomic_DNA"/>
</dbReference>
<organism evidence="1 2">
    <name type="scientific">bacterium (Candidatus Blackallbacteria) CG17_big_fil_post_rev_8_21_14_2_50_48_46</name>
    <dbReference type="NCBI Taxonomy" id="2014261"/>
    <lineage>
        <taxon>Bacteria</taxon>
        <taxon>Candidatus Blackallbacteria</taxon>
    </lineage>
</organism>
<reference evidence="1 2" key="1">
    <citation type="submission" date="2017-09" db="EMBL/GenBank/DDBJ databases">
        <title>Depth-based differentiation of microbial function through sediment-hosted aquifers and enrichment of novel symbionts in the deep terrestrial subsurface.</title>
        <authorList>
            <person name="Probst A.J."/>
            <person name="Ladd B."/>
            <person name="Jarett J.K."/>
            <person name="Geller-Mcgrath D.E."/>
            <person name="Sieber C.M."/>
            <person name="Emerson J.B."/>
            <person name="Anantharaman K."/>
            <person name="Thomas B.C."/>
            <person name="Malmstrom R."/>
            <person name="Stieglmeier M."/>
            <person name="Klingl A."/>
            <person name="Woyke T."/>
            <person name="Ryan C.M."/>
            <person name="Banfield J.F."/>
        </authorList>
    </citation>
    <scope>NUCLEOTIDE SEQUENCE [LARGE SCALE GENOMIC DNA]</scope>
    <source>
        <strain evidence="1">CG17_big_fil_post_rev_8_21_14_2_50_48_46</strain>
    </source>
</reference>
<gene>
    <name evidence="1" type="ORF">COW36_03985</name>
</gene>
<proteinExistence type="predicted"/>
<name>A0A2M7G8L7_9BACT</name>
<comment type="caution">
    <text evidence="1">The sequence shown here is derived from an EMBL/GenBank/DDBJ whole genome shotgun (WGS) entry which is preliminary data.</text>
</comment>
<protein>
    <submittedName>
        <fullName evidence="1">Uncharacterized protein</fullName>
    </submittedName>
</protein>
<accession>A0A2M7G8L7</accession>
<sequence>MDPHLDNRYVCPVCEREVDDAIIPFHKNVEKQILEVITSHNPRWIESDGSCPKAIEYYQALIAHKVIK</sequence>
<evidence type="ECO:0000313" key="1">
    <source>
        <dbReference type="EMBL" id="PIW18458.1"/>
    </source>
</evidence>
<dbReference type="AlphaFoldDB" id="A0A2M7G8L7"/>
<evidence type="ECO:0000313" key="2">
    <source>
        <dbReference type="Proteomes" id="UP000231019"/>
    </source>
</evidence>